<dbReference type="InterPro" id="IPR004360">
    <property type="entry name" value="Glyas_Fos-R_dOase_dom"/>
</dbReference>
<protein>
    <submittedName>
        <fullName evidence="3">VOC family protein</fullName>
    </submittedName>
</protein>
<reference evidence="3" key="2">
    <citation type="journal article" date="2024" name="Environ. Microbiol.">
        <title>Genome analysis and description of Tunturibacter gen. nov. expands the diversity of Terriglobia in tundra soils.</title>
        <authorList>
            <person name="Messyasz A."/>
            <person name="Mannisto M.K."/>
            <person name="Kerkhof L.J."/>
            <person name="Haggblom M.M."/>
        </authorList>
    </citation>
    <scope>NUCLEOTIDE SEQUENCE</scope>
    <source>
        <strain evidence="3">X5P6</strain>
    </source>
</reference>
<dbReference type="GO" id="GO:0046872">
    <property type="term" value="F:metal ion binding"/>
    <property type="evidence" value="ECO:0007669"/>
    <property type="project" value="UniProtKB-KW"/>
</dbReference>
<dbReference type="Pfam" id="PF00903">
    <property type="entry name" value="Glyoxalase"/>
    <property type="match status" value="1"/>
</dbReference>
<dbReference type="AlphaFoldDB" id="A0AAU7ZLG6"/>
<evidence type="ECO:0000259" key="2">
    <source>
        <dbReference type="PROSITE" id="PS51819"/>
    </source>
</evidence>
<proteinExistence type="predicted"/>
<keyword evidence="1" id="KW-0479">Metal-binding</keyword>
<dbReference type="Gene3D" id="3.10.180.10">
    <property type="entry name" value="2,3-Dihydroxybiphenyl 1,2-Dioxygenase, domain 1"/>
    <property type="match status" value="1"/>
</dbReference>
<dbReference type="InterPro" id="IPR051332">
    <property type="entry name" value="Fosfomycin_Res_Enzymes"/>
</dbReference>
<dbReference type="RefSeq" id="WP_353062921.1">
    <property type="nucleotide sequence ID" value="NZ_CP132942.1"/>
</dbReference>
<gene>
    <name evidence="3" type="ORF">RBB77_16710</name>
</gene>
<dbReference type="PANTHER" id="PTHR36113:SF6">
    <property type="entry name" value="FOSFOMYCIN RESISTANCE PROTEIN FOSX"/>
    <property type="match status" value="1"/>
</dbReference>
<evidence type="ECO:0000256" key="1">
    <source>
        <dbReference type="ARBA" id="ARBA00022723"/>
    </source>
</evidence>
<dbReference type="EMBL" id="CP132942">
    <property type="protein sequence ID" value="XCB32076.1"/>
    <property type="molecule type" value="Genomic_DNA"/>
</dbReference>
<reference evidence="3" key="1">
    <citation type="submission" date="2023-08" db="EMBL/GenBank/DDBJ databases">
        <authorList>
            <person name="Messyasz A."/>
            <person name="Mannisto M.K."/>
            <person name="Kerkhof L.J."/>
            <person name="Haggblom M."/>
        </authorList>
    </citation>
    <scope>NUCLEOTIDE SEQUENCE</scope>
    <source>
        <strain evidence="3">X5P6</strain>
    </source>
</reference>
<dbReference type="PROSITE" id="PS51819">
    <property type="entry name" value="VOC"/>
    <property type="match status" value="1"/>
</dbReference>
<dbReference type="InterPro" id="IPR029068">
    <property type="entry name" value="Glyas_Bleomycin-R_OHBP_Dase"/>
</dbReference>
<dbReference type="KEGG" id="tpsc:RBB77_16710"/>
<name>A0AAU7ZLG6_9BACT</name>
<dbReference type="InterPro" id="IPR037523">
    <property type="entry name" value="VOC_core"/>
</dbReference>
<evidence type="ECO:0000313" key="3">
    <source>
        <dbReference type="EMBL" id="XCB32076.1"/>
    </source>
</evidence>
<dbReference type="PANTHER" id="PTHR36113">
    <property type="entry name" value="LYASE, PUTATIVE-RELATED-RELATED"/>
    <property type="match status" value="1"/>
</dbReference>
<accession>A0AAU7ZLG6</accession>
<sequence length="129" mass="14526">MLPTLAIDHLVFRVRDIPASKTFYRALFGEPVFENEDLFLYKIGTTARLFFTKATTPASTPYDKEHVGLNHLAFGVESLQHLEQIHSHLQSAGIPNSGIGIDPHGKQNYIWLNDPNGLRIEFYCTPASE</sequence>
<feature type="domain" description="VOC" evidence="2">
    <location>
        <begin position="6"/>
        <end position="125"/>
    </location>
</feature>
<dbReference type="SUPFAM" id="SSF54593">
    <property type="entry name" value="Glyoxalase/Bleomycin resistance protein/Dihydroxybiphenyl dioxygenase"/>
    <property type="match status" value="1"/>
</dbReference>
<organism evidence="3">
    <name type="scientific">Tunturiibacter psychrotolerans</name>
    <dbReference type="NCBI Taxonomy" id="3069686"/>
    <lineage>
        <taxon>Bacteria</taxon>
        <taxon>Pseudomonadati</taxon>
        <taxon>Acidobacteriota</taxon>
        <taxon>Terriglobia</taxon>
        <taxon>Terriglobales</taxon>
        <taxon>Acidobacteriaceae</taxon>
        <taxon>Tunturiibacter</taxon>
    </lineage>
</organism>